<name>A0A4R6M204_9FIRM</name>
<sequence>MSKSLAAVVNIIRLMKDSDVKISKKALFLVPLAYLIFPFDLVGDFFPILGQIDDVAVFVVMWPILRTILKKYQSGDPEVEKEKKDPEAIDIDDYTVE</sequence>
<feature type="transmembrane region" description="Helical" evidence="6">
    <location>
        <begin position="22"/>
        <end position="39"/>
    </location>
</feature>
<evidence type="ECO:0000313" key="8">
    <source>
        <dbReference type="EMBL" id="TDO95277.1"/>
    </source>
</evidence>
<organism evidence="8 9">
    <name type="scientific">Halanaerobium saccharolyticum</name>
    <dbReference type="NCBI Taxonomy" id="43595"/>
    <lineage>
        <taxon>Bacteria</taxon>
        <taxon>Bacillati</taxon>
        <taxon>Bacillota</taxon>
        <taxon>Clostridia</taxon>
        <taxon>Halanaerobiales</taxon>
        <taxon>Halanaerobiaceae</taxon>
        <taxon>Halanaerobium</taxon>
    </lineage>
</organism>
<dbReference type="InterPro" id="IPR010652">
    <property type="entry name" value="DUF1232"/>
</dbReference>
<evidence type="ECO:0000256" key="1">
    <source>
        <dbReference type="ARBA" id="ARBA00004127"/>
    </source>
</evidence>
<comment type="caution">
    <text evidence="8">The sequence shown here is derived from an EMBL/GenBank/DDBJ whole genome shotgun (WGS) entry which is preliminary data.</text>
</comment>
<accession>A0A4R6M204</accession>
<evidence type="ECO:0000256" key="6">
    <source>
        <dbReference type="SAM" id="Phobius"/>
    </source>
</evidence>
<proteinExistence type="predicted"/>
<comment type="subcellular location">
    <subcellularLocation>
        <location evidence="1">Endomembrane system</location>
        <topology evidence="1">Multi-pass membrane protein</topology>
    </subcellularLocation>
</comment>
<evidence type="ECO:0000313" key="9">
    <source>
        <dbReference type="Proteomes" id="UP000295064"/>
    </source>
</evidence>
<reference evidence="8 9" key="1">
    <citation type="submission" date="2019-03" db="EMBL/GenBank/DDBJ databases">
        <title>Subsurface microbial communities from deep shales in Ohio and West Virginia, USA.</title>
        <authorList>
            <person name="Wrighton K."/>
        </authorList>
    </citation>
    <scope>NUCLEOTIDE SEQUENCE [LARGE SCALE GENOMIC DNA]</scope>
    <source>
        <strain evidence="8 9">MA284_T2</strain>
    </source>
</reference>
<feature type="compositionally biased region" description="Basic and acidic residues" evidence="5">
    <location>
        <begin position="78"/>
        <end position="87"/>
    </location>
</feature>
<dbReference type="Proteomes" id="UP000295064">
    <property type="component" value="Unassembled WGS sequence"/>
</dbReference>
<evidence type="ECO:0000256" key="4">
    <source>
        <dbReference type="ARBA" id="ARBA00023136"/>
    </source>
</evidence>
<evidence type="ECO:0000256" key="2">
    <source>
        <dbReference type="ARBA" id="ARBA00022692"/>
    </source>
</evidence>
<keyword evidence="4 6" id="KW-0472">Membrane</keyword>
<keyword evidence="3 6" id="KW-1133">Transmembrane helix</keyword>
<dbReference type="Pfam" id="PF06803">
    <property type="entry name" value="DUF1232"/>
    <property type="match status" value="1"/>
</dbReference>
<dbReference type="AlphaFoldDB" id="A0A4R6M204"/>
<dbReference type="EMBL" id="SNWX01000001">
    <property type="protein sequence ID" value="TDO95277.1"/>
    <property type="molecule type" value="Genomic_DNA"/>
</dbReference>
<dbReference type="RefSeq" id="WP_133513705.1">
    <property type="nucleotide sequence ID" value="NZ_SNWX01000001.1"/>
</dbReference>
<evidence type="ECO:0000256" key="3">
    <source>
        <dbReference type="ARBA" id="ARBA00022989"/>
    </source>
</evidence>
<evidence type="ECO:0000256" key="5">
    <source>
        <dbReference type="SAM" id="MobiDB-lite"/>
    </source>
</evidence>
<feature type="compositionally biased region" description="Acidic residues" evidence="5">
    <location>
        <begin position="88"/>
        <end position="97"/>
    </location>
</feature>
<dbReference type="GO" id="GO:0012505">
    <property type="term" value="C:endomembrane system"/>
    <property type="evidence" value="ECO:0007669"/>
    <property type="project" value="UniProtKB-SubCell"/>
</dbReference>
<protein>
    <submittedName>
        <fullName evidence="8">Uncharacterized protein DUF1232</fullName>
    </submittedName>
</protein>
<feature type="domain" description="DUF1232" evidence="7">
    <location>
        <begin position="25"/>
        <end position="59"/>
    </location>
</feature>
<dbReference type="OrthoDB" id="9800202at2"/>
<evidence type="ECO:0000259" key="7">
    <source>
        <dbReference type="Pfam" id="PF06803"/>
    </source>
</evidence>
<feature type="region of interest" description="Disordered" evidence="5">
    <location>
        <begin position="73"/>
        <end position="97"/>
    </location>
</feature>
<gene>
    <name evidence="8" type="ORF">DFR79_101279</name>
</gene>
<keyword evidence="2 6" id="KW-0812">Transmembrane</keyword>